<dbReference type="Pfam" id="PF03328">
    <property type="entry name" value="HpcH_HpaI"/>
    <property type="match status" value="1"/>
</dbReference>
<organism evidence="7 8">
    <name type="scientific">Brevibacterium sandarakinum</name>
    <dbReference type="NCBI Taxonomy" id="629680"/>
    <lineage>
        <taxon>Bacteria</taxon>
        <taxon>Bacillati</taxon>
        <taxon>Actinomycetota</taxon>
        <taxon>Actinomycetes</taxon>
        <taxon>Micrococcales</taxon>
        <taxon>Brevibacteriaceae</taxon>
        <taxon>Brevibacterium</taxon>
    </lineage>
</organism>
<proteinExistence type="predicted"/>
<reference evidence="7" key="1">
    <citation type="submission" date="2016-10" db="EMBL/GenBank/DDBJ databases">
        <authorList>
            <person name="Varghese N."/>
            <person name="Submissions S."/>
        </authorList>
    </citation>
    <scope>NUCLEOTIDE SEQUENCE [LARGE SCALE GENOMIC DNA]</scope>
    <source>
        <strain evidence="7">DSM 22082</strain>
    </source>
</reference>
<feature type="binding site" evidence="4">
    <location>
        <position position="66"/>
    </location>
    <ligand>
        <name>substrate</name>
    </ligand>
</feature>
<name>A0A1H1SAQ0_BRESA</name>
<evidence type="ECO:0000259" key="6">
    <source>
        <dbReference type="Pfam" id="PF03328"/>
    </source>
</evidence>
<evidence type="ECO:0000256" key="2">
    <source>
        <dbReference type="ARBA" id="ARBA00022723"/>
    </source>
</evidence>
<evidence type="ECO:0000313" key="8">
    <source>
        <dbReference type="Proteomes" id="UP000199700"/>
    </source>
</evidence>
<gene>
    <name evidence="7" type="ORF">SAMN04489751_2047</name>
</gene>
<protein>
    <submittedName>
        <fullName evidence="7">Citrate lyase subunit beta / citryl-CoA lyase</fullName>
    </submittedName>
</protein>
<evidence type="ECO:0000313" key="7">
    <source>
        <dbReference type="EMBL" id="SDS45032.1"/>
    </source>
</evidence>
<dbReference type="GO" id="GO:0006107">
    <property type="term" value="P:oxaloacetate metabolic process"/>
    <property type="evidence" value="ECO:0007669"/>
    <property type="project" value="TreeGrafter"/>
</dbReference>
<comment type="cofactor">
    <cofactor evidence="1">
        <name>Mg(2+)</name>
        <dbReference type="ChEBI" id="CHEBI:18420"/>
    </cofactor>
</comment>
<dbReference type="AlphaFoldDB" id="A0A1H1SAQ0"/>
<feature type="binding site" evidence="5">
    <location>
        <position position="129"/>
    </location>
    <ligand>
        <name>Mg(2+)</name>
        <dbReference type="ChEBI" id="CHEBI:18420"/>
    </ligand>
</feature>
<keyword evidence="7" id="KW-0456">Lyase</keyword>
<dbReference type="InterPro" id="IPR040442">
    <property type="entry name" value="Pyrv_kinase-like_dom_sf"/>
</dbReference>
<dbReference type="PANTHER" id="PTHR32308:SF0">
    <property type="entry name" value="HPCH_HPAI ALDOLASE_CITRATE LYASE DOMAIN-CONTAINING PROTEIN"/>
    <property type="match status" value="1"/>
</dbReference>
<dbReference type="Proteomes" id="UP000199700">
    <property type="component" value="Chromosome"/>
</dbReference>
<keyword evidence="8" id="KW-1185">Reference proteome</keyword>
<sequence>MKPYRSMLFTPGHKSGWLRKAIDTGADAIIFDLEDSVPPASKEDARGIVKSEIVANGFGRTDLWVRPNSFDTDDFLVDLESIVVSGLTGLFLPKVESPEQIVAIDGILSYLERERGLDPNGIGIICSFETAIGMSRCESIASASSRVWSLLGATGPDADVARALGFEFSLEGLESLYLRSRILLAARSSGMSHVISGLWQDVRDLEGLSKFAESNRKLGYRGMIVIHPSHVPVVNSVFTPTEDEVNYSRRLIEAYYAAEKSGSSAIDFEGQHVDIAHLRTARDLVEFYESVTVK</sequence>
<dbReference type="PIRSF" id="PIRSF015582">
    <property type="entry name" value="Cit_lyase_B"/>
    <property type="match status" value="1"/>
</dbReference>
<dbReference type="GO" id="GO:0000287">
    <property type="term" value="F:magnesium ion binding"/>
    <property type="evidence" value="ECO:0007669"/>
    <property type="project" value="TreeGrafter"/>
</dbReference>
<accession>A0A1H1SAQ0</accession>
<dbReference type="STRING" id="629680.SAMN04489751_2047"/>
<dbReference type="InterPro" id="IPR015813">
    <property type="entry name" value="Pyrv/PenolPyrv_kinase-like_dom"/>
</dbReference>
<feature type="domain" description="HpcH/HpaI aldolase/citrate lyase" evidence="6">
    <location>
        <begin position="5"/>
        <end position="228"/>
    </location>
</feature>
<feature type="binding site" evidence="5">
    <location>
        <position position="159"/>
    </location>
    <ligand>
        <name>Mg(2+)</name>
        <dbReference type="ChEBI" id="CHEBI:18420"/>
    </ligand>
</feature>
<keyword evidence="2 5" id="KW-0479">Metal-binding</keyword>
<feature type="binding site" evidence="4">
    <location>
        <position position="129"/>
    </location>
    <ligand>
        <name>substrate</name>
    </ligand>
</feature>
<dbReference type="SUPFAM" id="SSF51621">
    <property type="entry name" value="Phosphoenolpyruvate/pyruvate domain"/>
    <property type="match status" value="1"/>
</dbReference>
<dbReference type="InterPro" id="IPR011206">
    <property type="entry name" value="Citrate_lyase_beta/mcl1/mcl2"/>
</dbReference>
<evidence type="ECO:0000256" key="3">
    <source>
        <dbReference type="ARBA" id="ARBA00022842"/>
    </source>
</evidence>
<dbReference type="InterPro" id="IPR005000">
    <property type="entry name" value="Aldolase/citrate-lyase_domain"/>
</dbReference>
<evidence type="ECO:0000256" key="1">
    <source>
        <dbReference type="ARBA" id="ARBA00001946"/>
    </source>
</evidence>
<dbReference type="PANTHER" id="PTHR32308">
    <property type="entry name" value="LYASE BETA SUBUNIT, PUTATIVE (AFU_ORTHOLOGUE AFUA_4G13030)-RELATED"/>
    <property type="match status" value="1"/>
</dbReference>
<dbReference type="EMBL" id="LT629739">
    <property type="protein sequence ID" value="SDS45032.1"/>
    <property type="molecule type" value="Genomic_DNA"/>
</dbReference>
<evidence type="ECO:0000256" key="5">
    <source>
        <dbReference type="PIRSR" id="PIRSR015582-2"/>
    </source>
</evidence>
<keyword evidence="3 5" id="KW-0460">Magnesium</keyword>
<dbReference type="OrthoDB" id="5172636at2"/>
<dbReference type="Gene3D" id="3.20.20.60">
    <property type="entry name" value="Phosphoenolpyruvate-binding domains"/>
    <property type="match status" value="1"/>
</dbReference>
<dbReference type="GO" id="GO:0016829">
    <property type="term" value="F:lyase activity"/>
    <property type="evidence" value="ECO:0007669"/>
    <property type="project" value="UniProtKB-KW"/>
</dbReference>
<evidence type="ECO:0000256" key="4">
    <source>
        <dbReference type="PIRSR" id="PIRSR015582-1"/>
    </source>
</evidence>